<keyword evidence="2" id="KW-1185">Reference proteome</keyword>
<evidence type="ECO:0008006" key="3">
    <source>
        <dbReference type="Google" id="ProtNLM"/>
    </source>
</evidence>
<name>A0ABD3ICB4_9MARC</name>
<evidence type="ECO:0000313" key="1">
    <source>
        <dbReference type="EMBL" id="KAL3699912.1"/>
    </source>
</evidence>
<dbReference type="EMBL" id="JBJQOH010000001">
    <property type="protein sequence ID" value="KAL3699912.1"/>
    <property type="molecule type" value="Genomic_DNA"/>
</dbReference>
<evidence type="ECO:0000313" key="2">
    <source>
        <dbReference type="Proteomes" id="UP001633002"/>
    </source>
</evidence>
<gene>
    <name evidence="1" type="ORF">R1sor_017934</name>
</gene>
<organism evidence="1 2">
    <name type="scientific">Riccia sorocarpa</name>
    <dbReference type="NCBI Taxonomy" id="122646"/>
    <lineage>
        <taxon>Eukaryota</taxon>
        <taxon>Viridiplantae</taxon>
        <taxon>Streptophyta</taxon>
        <taxon>Embryophyta</taxon>
        <taxon>Marchantiophyta</taxon>
        <taxon>Marchantiopsida</taxon>
        <taxon>Marchantiidae</taxon>
        <taxon>Marchantiales</taxon>
        <taxon>Ricciaceae</taxon>
        <taxon>Riccia</taxon>
    </lineage>
</organism>
<proteinExistence type="predicted"/>
<dbReference type="Proteomes" id="UP001633002">
    <property type="component" value="Unassembled WGS sequence"/>
</dbReference>
<reference evidence="1 2" key="1">
    <citation type="submission" date="2024-09" db="EMBL/GenBank/DDBJ databases">
        <title>Chromosome-scale assembly of Riccia sorocarpa.</title>
        <authorList>
            <person name="Paukszto L."/>
        </authorList>
    </citation>
    <scope>NUCLEOTIDE SEQUENCE [LARGE SCALE GENOMIC DNA]</scope>
    <source>
        <strain evidence="1">LP-2024</strain>
        <tissue evidence="1">Aerial parts of the thallus</tissue>
    </source>
</reference>
<dbReference type="AlphaFoldDB" id="A0ABD3ICB4"/>
<sequence length="240" mass="27593">MYHAYANPTSASSAQLDFLKLQSFQSASLCNLTFIMAITRSTRKGPSIRQASSKPYHVVCDRKGRRTILCAVGDCVQVFSELPAFNVHIANEHGLEHVPQSEIMQAWRANSPATCQKATRKELGSQDEVGNCQEFIRLRGTLAARWRISKRRKYKRLMDRAIEFREKRMQITGKCQDSKFDEQIRLTYRQWKKHHKPGILVRLRSNLKDTLMQQYNLTEEDATVQGGLNDDIIDTSDEDN</sequence>
<comment type="caution">
    <text evidence="1">The sequence shown here is derived from an EMBL/GenBank/DDBJ whole genome shotgun (WGS) entry which is preliminary data.</text>
</comment>
<protein>
    <recommendedName>
        <fullName evidence="3">C2H2-type domain-containing protein</fullName>
    </recommendedName>
</protein>
<accession>A0ABD3ICB4</accession>